<accession>A0ABQ0BIE4</accession>
<dbReference type="Pfam" id="PF00805">
    <property type="entry name" value="Pentapeptide"/>
    <property type="match status" value="1"/>
</dbReference>
<sequence>MDEKYYECEKFENIKSDKSVFEDYEFIDCEFDGCTFDECKLLKCTFSGCQFYRCSFISIQAEYSQMKNCGFIKCNLIGIHWNDFLPAGRIAEPIRKIQDCCLKYNTFIKMNFRKFDFTGSVITESTFEGCNVAESSFRECKLEGTQYNSCDMRKADFRDAAGYQIDIMDNKMKDARFSFPEVIRLFNVLGIKID</sequence>
<organism evidence="1 2">
    <name type="scientific">Blautia hominis</name>
    <dbReference type="NCBI Taxonomy" id="2025493"/>
    <lineage>
        <taxon>Bacteria</taxon>
        <taxon>Bacillati</taxon>
        <taxon>Bacillota</taxon>
        <taxon>Clostridia</taxon>
        <taxon>Lachnospirales</taxon>
        <taxon>Lachnospiraceae</taxon>
        <taxon>Blautia</taxon>
    </lineage>
</organism>
<dbReference type="SUPFAM" id="SSF141571">
    <property type="entry name" value="Pentapeptide repeat-like"/>
    <property type="match status" value="1"/>
</dbReference>
<dbReference type="InterPro" id="IPR001646">
    <property type="entry name" value="5peptide_repeat"/>
</dbReference>
<name>A0ABQ0BIE4_9FIRM</name>
<dbReference type="Proteomes" id="UP001600943">
    <property type="component" value="Unassembled WGS sequence"/>
</dbReference>
<dbReference type="Gene3D" id="2.160.20.80">
    <property type="entry name" value="E3 ubiquitin-protein ligase SopA"/>
    <property type="match status" value="1"/>
</dbReference>
<evidence type="ECO:0000313" key="1">
    <source>
        <dbReference type="EMBL" id="GAA6411224.1"/>
    </source>
</evidence>
<dbReference type="InterPro" id="IPR052949">
    <property type="entry name" value="PA_immunity-related"/>
</dbReference>
<gene>
    <name evidence="1" type="ORF">K040078D81_53410</name>
</gene>
<protein>
    <submittedName>
        <fullName evidence="1">Pentapeptide repeat-containing protein</fullName>
    </submittedName>
</protein>
<proteinExistence type="predicted"/>
<keyword evidence="2" id="KW-1185">Reference proteome</keyword>
<reference evidence="1 2" key="1">
    <citation type="submission" date="2024-04" db="EMBL/GenBank/DDBJ databases">
        <title>Defined microbial consortia suppress multidrug-resistant proinflammatory Enterobacteriaceae via ecological control.</title>
        <authorList>
            <person name="Furuichi M."/>
            <person name="Kawaguchi T."/>
            <person name="Pust M."/>
            <person name="Yasuma K."/>
            <person name="Plichta D."/>
            <person name="Hasegawa N."/>
            <person name="Ohya T."/>
            <person name="Bhattarai S."/>
            <person name="Sasajima S."/>
            <person name="Aoto Y."/>
            <person name="Tuganbaev T."/>
            <person name="Yaginuma M."/>
            <person name="Ueda M."/>
            <person name="Okahashi N."/>
            <person name="Amafuji K."/>
            <person name="Kiridooshi Y."/>
            <person name="Sugita K."/>
            <person name="Strazar M."/>
            <person name="Skelly A."/>
            <person name="Suda W."/>
            <person name="Hattori M."/>
            <person name="Nakamoto N."/>
            <person name="Caballero S."/>
            <person name="Norman J."/>
            <person name="Olle B."/>
            <person name="Tanoue T."/>
            <person name="Arita M."/>
            <person name="Bucci V."/>
            <person name="Atarashi K."/>
            <person name="Xavier R."/>
            <person name="Honda K."/>
        </authorList>
    </citation>
    <scope>NUCLEOTIDE SEQUENCE [LARGE SCALE GENOMIC DNA]</scope>
    <source>
        <strain evidence="2">k04-0078-D8-1</strain>
    </source>
</reference>
<dbReference type="RefSeq" id="WP_289070371.1">
    <property type="nucleotide sequence ID" value="NZ_BAABYW010000002.1"/>
</dbReference>
<evidence type="ECO:0000313" key="2">
    <source>
        <dbReference type="Proteomes" id="UP001600943"/>
    </source>
</evidence>
<dbReference type="PANTHER" id="PTHR42999">
    <property type="entry name" value="ANTIBIOTIC RESISTANCE PROTEIN MCBG"/>
    <property type="match status" value="1"/>
</dbReference>
<dbReference type="PANTHER" id="PTHR42999:SF1">
    <property type="entry name" value="PENTAPEPTIDE REPEAT-CONTAINING PROTEIN"/>
    <property type="match status" value="1"/>
</dbReference>
<dbReference type="EMBL" id="BAABYW010000002">
    <property type="protein sequence ID" value="GAA6411224.1"/>
    <property type="molecule type" value="Genomic_DNA"/>
</dbReference>
<comment type="caution">
    <text evidence="1">The sequence shown here is derived from an EMBL/GenBank/DDBJ whole genome shotgun (WGS) entry which is preliminary data.</text>
</comment>